<comment type="caution">
    <text evidence="1">The sequence shown here is derived from an EMBL/GenBank/DDBJ whole genome shotgun (WGS) entry which is preliminary data.</text>
</comment>
<evidence type="ECO:0000313" key="1">
    <source>
        <dbReference type="EMBL" id="OOF83727.1"/>
    </source>
</evidence>
<dbReference type="EMBL" id="MLAH01000058">
    <property type="protein sequence ID" value="OOF83727.1"/>
    <property type="molecule type" value="Genomic_DNA"/>
</dbReference>
<dbReference type="Proteomes" id="UP000189549">
    <property type="component" value="Unassembled WGS sequence"/>
</dbReference>
<accession>A0A1V3L1B1</accession>
<dbReference type="RefSeq" id="WP_077476814.1">
    <property type="nucleotide sequence ID" value="NZ_MLAH01000058.1"/>
</dbReference>
<reference evidence="1 2" key="1">
    <citation type="submission" date="2016-10" db="EMBL/GenBank/DDBJ databases">
        <title>Rodentibacter gen. nov. and new species.</title>
        <authorList>
            <person name="Christensen H."/>
        </authorList>
    </citation>
    <scope>NUCLEOTIDE SEQUENCE [LARGE SCALE GENOMIC DNA]</scope>
    <source>
        <strain evidence="1 2">Ppn157</strain>
    </source>
</reference>
<organism evidence="1 2">
    <name type="scientific">Rodentibacter ratti</name>
    <dbReference type="NCBI Taxonomy" id="1906745"/>
    <lineage>
        <taxon>Bacteria</taxon>
        <taxon>Pseudomonadati</taxon>
        <taxon>Pseudomonadota</taxon>
        <taxon>Gammaproteobacteria</taxon>
        <taxon>Pasteurellales</taxon>
        <taxon>Pasteurellaceae</taxon>
        <taxon>Rodentibacter</taxon>
    </lineage>
</organism>
<name>A0A1V3L1B1_9PAST</name>
<dbReference type="AlphaFoldDB" id="A0A1V3L1B1"/>
<gene>
    <name evidence="1" type="ORF">BKG93_09405</name>
</gene>
<evidence type="ECO:0008006" key="3">
    <source>
        <dbReference type="Google" id="ProtNLM"/>
    </source>
</evidence>
<dbReference type="PROSITE" id="PS51257">
    <property type="entry name" value="PROKAR_LIPOPROTEIN"/>
    <property type="match status" value="1"/>
</dbReference>
<sequence>MKKLTLFLSLGLMGCSSVITNSQPVENTNEIKHVCVKQTKSAVFAKALSESLNKRNISTEIYQGQPPLSCEYLLAYSLVEEDLVALRAKIRLSSKSEGKALGEISYKQRGEEKEKVKKTGVLGQTDLMINELFKK</sequence>
<proteinExistence type="predicted"/>
<evidence type="ECO:0000313" key="2">
    <source>
        <dbReference type="Proteomes" id="UP000189549"/>
    </source>
</evidence>
<protein>
    <recommendedName>
        <fullName evidence="3">Lipoprotein</fullName>
    </recommendedName>
</protein>